<dbReference type="OrthoDB" id="4981788at2"/>
<keyword evidence="2" id="KW-0472">Membrane</keyword>
<feature type="compositionally biased region" description="Acidic residues" evidence="1">
    <location>
        <begin position="72"/>
        <end position="95"/>
    </location>
</feature>
<feature type="compositionally biased region" description="Low complexity" evidence="1">
    <location>
        <begin position="96"/>
        <end position="133"/>
    </location>
</feature>
<sequence length="133" mass="14010">MKPLQSVIVFTILRLLAFAVPLAALLLLGIDPMWAAVAAAALGFAISLVFLRTPRERVAGSLYEARHPVHGEDEDVEDDYLDDEDALLDQDEDEAPAAAAQPAEKETQPAPAEAAPADAVPATVPAEDTAPGK</sequence>
<feature type="transmembrane region" description="Helical" evidence="2">
    <location>
        <begin position="7"/>
        <end position="27"/>
    </location>
</feature>
<protein>
    <submittedName>
        <fullName evidence="3">DUF4229 domain-containing protein</fullName>
    </submittedName>
</protein>
<keyword evidence="4" id="KW-1185">Reference proteome</keyword>
<feature type="transmembrane region" description="Helical" evidence="2">
    <location>
        <begin position="33"/>
        <end position="51"/>
    </location>
</feature>
<feature type="region of interest" description="Disordered" evidence="1">
    <location>
        <begin position="62"/>
        <end position="133"/>
    </location>
</feature>
<dbReference type="EMBL" id="RCUY01000015">
    <property type="protein sequence ID" value="RLP79248.1"/>
    <property type="molecule type" value="Genomic_DNA"/>
</dbReference>
<comment type="caution">
    <text evidence="3">The sequence shown here is derived from an EMBL/GenBank/DDBJ whole genome shotgun (WGS) entry which is preliminary data.</text>
</comment>
<organism evidence="3 4">
    <name type="scientific">Mycetocola lacteus</name>
    <dbReference type="NCBI Taxonomy" id="76637"/>
    <lineage>
        <taxon>Bacteria</taxon>
        <taxon>Bacillati</taxon>
        <taxon>Actinomycetota</taxon>
        <taxon>Actinomycetes</taxon>
        <taxon>Micrococcales</taxon>
        <taxon>Microbacteriaceae</taxon>
        <taxon>Mycetocola</taxon>
    </lineage>
</organism>
<dbReference type="RefSeq" id="WP_121689421.1">
    <property type="nucleotide sequence ID" value="NZ_RCUY01000015.1"/>
</dbReference>
<gene>
    <name evidence="3" type="ORF">D9V34_15735</name>
</gene>
<dbReference type="AlphaFoldDB" id="A0A3L7AHU4"/>
<dbReference type="Proteomes" id="UP000269438">
    <property type="component" value="Unassembled WGS sequence"/>
</dbReference>
<keyword evidence="2" id="KW-1133">Transmembrane helix</keyword>
<evidence type="ECO:0000313" key="4">
    <source>
        <dbReference type="Proteomes" id="UP000269438"/>
    </source>
</evidence>
<evidence type="ECO:0000313" key="3">
    <source>
        <dbReference type="EMBL" id="RLP79248.1"/>
    </source>
</evidence>
<evidence type="ECO:0000256" key="1">
    <source>
        <dbReference type="SAM" id="MobiDB-lite"/>
    </source>
</evidence>
<keyword evidence="2" id="KW-0812">Transmembrane</keyword>
<accession>A0A3L7AHU4</accession>
<name>A0A3L7AHU4_9MICO</name>
<reference evidence="3 4" key="1">
    <citation type="submission" date="2018-10" db="EMBL/GenBank/DDBJ databases">
        <authorList>
            <person name="Li J."/>
        </authorList>
    </citation>
    <scope>NUCLEOTIDE SEQUENCE [LARGE SCALE GENOMIC DNA]</scope>
    <source>
        <strain evidence="3 4">JCM 11654</strain>
    </source>
</reference>
<feature type="compositionally biased region" description="Basic and acidic residues" evidence="1">
    <location>
        <begin position="62"/>
        <end position="71"/>
    </location>
</feature>
<proteinExistence type="predicted"/>
<evidence type="ECO:0000256" key="2">
    <source>
        <dbReference type="SAM" id="Phobius"/>
    </source>
</evidence>